<reference evidence="2 3" key="1">
    <citation type="submission" date="2021-01" db="EMBL/GenBank/DDBJ databases">
        <title>Tumebacillus sp. strain ITR2 16S ribosomal RNA gene Genome sequencing and assembly.</title>
        <authorList>
            <person name="Kang M."/>
        </authorList>
    </citation>
    <scope>NUCLEOTIDE SEQUENCE [LARGE SCALE GENOMIC DNA]</scope>
    <source>
        <strain evidence="2 3">ITR2</strain>
    </source>
</reference>
<keyword evidence="3" id="KW-1185">Reference proteome</keyword>
<name>A0ABS1JC54_9BACL</name>
<dbReference type="Proteomes" id="UP000602284">
    <property type="component" value="Unassembled WGS sequence"/>
</dbReference>
<comment type="caution">
    <text evidence="2">The sequence shown here is derived from an EMBL/GenBank/DDBJ whole genome shotgun (WGS) entry which is preliminary data.</text>
</comment>
<feature type="compositionally biased region" description="Basic and acidic residues" evidence="1">
    <location>
        <begin position="35"/>
        <end position="48"/>
    </location>
</feature>
<gene>
    <name evidence="2" type="ORF">JJB07_14515</name>
</gene>
<feature type="region of interest" description="Disordered" evidence="1">
    <location>
        <begin position="1"/>
        <end position="20"/>
    </location>
</feature>
<accession>A0ABS1JC54</accession>
<evidence type="ECO:0000313" key="2">
    <source>
        <dbReference type="EMBL" id="MBL0387851.1"/>
    </source>
</evidence>
<evidence type="ECO:0000313" key="3">
    <source>
        <dbReference type="Proteomes" id="UP000602284"/>
    </source>
</evidence>
<evidence type="ECO:0000256" key="1">
    <source>
        <dbReference type="SAM" id="MobiDB-lite"/>
    </source>
</evidence>
<dbReference type="EMBL" id="JAEQNB010000004">
    <property type="protein sequence ID" value="MBL0387851.1"/>
    <property type="molecule type" value="Genomic_DNA"/>
</dbReference>
<sequence length="48" mass="5650">MTNRRENLTTPQSHTDTREVLTYEYAKGYVPTENPKNEEPEPDGDRLR</sequence>
<dbReference type="RefSeq" id="WP_201636263.1">
    <property type="nucleotide sequence ID" value="NZ_JAEQNB010000004.1"/>
</dbReference>
<proteinExistence type="predicted"/>
<organism evidence="2 3">
    <name type="scientific">Tumebacillus amylolyticus</name>
    <dbReference type="NCBI Taxonomy" id="2801339"/>
    <lineage>
        <taxon>Bacteria</taxon>
        <taxon>Bacillati</taxon>
        <taxon>Bacillota</taxon>
        <taxon>Bacilli</taxon>
        <taxon>Bacillales</taxon>
        <taxon>Alicyclobacillaceae</taxon>
        <taxon>Tumebacillus</taxon>
    </lineage>
</organism>
<feature type="region of interest" description="Disordered" evidence="1">
    <location>
        <begin position="25"/>
        <end position="48"/>
    </location>
</feature>
<protein>
    <submittedName>
        <fullName evidence="2">Uncharacterized protein</fullName>
    </submittedName>
</protein>